<evidence type="ECO:0000313" key="10">
    <source>
        <dbReference type="Proteomes" id="UP001381693"/>
    </source>
</evidence>
<comment type="subcellular location">
    <subcellularLocation>
        <location evidence="1 5 6">Nucleus</location>
    </subcellularLocation>
</comment>
<evidence type="ECO:0000256" key="3">
    <source>
        <dbReference type="ARBA" id="ARBA00023155"/>
    </source>
</evidence>
<dbReference type="Proteomes" id="UP001381693">
    <property type="component" value="Unassembled WGS sequence"/>
</dbReference>
<feature type="DNA-binding region" description="Homeobox" evidence="5">
    <location>
        <begin position="221"/>
        <end position="280"/>
    </location>
</feature>
<gene>
    <name evidence="9" type="ORF">SK128_011983</name>
</gene>
<dbReference type="Gene3D" id="1.10.10.60">
    <property type="entry name" value="Homeodomain-like"/>
    <property type="match status" value="1"/>
</dbReference>
<evidence type="ECO:0000256" key="6">
    <source>
        <dbReference type="RuleBase" id="RU000682"/>
    </source>
</evidence>
<dbReference type="SMART" id="SM00389">
    <property type="entry name" value="HOX"/>
    <property type="match status" value="1"/>
</dbReference>
<dbReference type="EMBL" id="JAXCGZ010007616">
    <property type="protein sequence ID" value="KAK7078962.1"/>
    <property type="molecule type" value="Genomic_DNA"/>
</dbReference>
<feature type="domain" description="Homeobox" evidence="8">
    <location>
        <begin position="219"/>
        <end position="279"/>
    </location>
</feature>
<evidence type="ECO:0000256" key="4">
    <source>
        <dbReference type="ARBA" id="ARBA00023242"/>
    </source>
</evidence>
<protein>
    <recommendedName>
        <fullName evidence="8">Homeobox domain-containing protein</fullName>
    </recommendedName>
</protein>
<evidence type="ECO:0000256" key="2">
    <source>
        <dbReference type="ARBA" id="ARBA00023125"/>
    </source>
</evidence>
<dbReference type="Pfam" id="PF00046">
    <property type="entry name" value="Homeodomain"/>
    <property type="match status" value="1"/>
</dbReference>
<dbReference type="GO" id="GO:0030154">
    <property type="term" value="P:cell differentiation"/>
    <property type="evidence" value="ECO:0007669"/>
    <property type="project" value="TreeGrafter"/>
</dbReference>
<feature type="compositionally biased region" description="Basic and acidic residues" evidence="7">
    <location>
        <begin position="86"/>
        <end position="104"/>
    </location>
</feature>
<evidence type="ECO:0000256" key="5">
    <source>
        <dbReference type="PROSITE-ProRule" id="PRU00108"/>
    </source>
</evidence>
<feature type="compositionally biased region" description="Polar residues" evidence="7">
    <location>
        <begin position="27"/>
        <end position="53"/>
    </location>
</feature>
<comment type="caution">
    <text evidence="9">The sequence shown here is derived from an EMBL/GenBank/DDBJ whole genome shotgun (WGS) entry which is preliminary data.</text>
</comment>
<keyword evidence="4 5" id="KW-0539">Nucleus</keyword>
<accession>A0AAN8X9B6</accession>
<sequence length="322" mass="36368">MVTRHSIDRILSCSSNEEHPYDVPISPSRSLSTPPSAVSSDTRTTPVTPSSPKIFTAFKDALDLSQGSKALFDEHPEDMFNSPRPYEGRVNTKDDISFSRRERSSPSPFDPSRHILARPVPLRPTASRSNGPPLERPPLNSAATPAANGLCNGLGYNLPNGMTSENNFYTMMFRHYVETQLRGMANSRSYAPLGYALLDPAFPHMVGGANLPYPLTNRSRRRGGQVRFTGDQTRQLESWFHLHKYINPSQRKTIARELNLQERQVKTWFQNRRAKWRKLEAQPSVDGHPTDIRDDLEELVSDDDDIQEAENMYANDGEQLSQ</sequence>
<dbReference type="GO" id="GO:0005634">
    <property type="term" value="C:nucleus"/>
    <property type="evidence" value="ECO:0007669"/>
    <property type="project" value="UniProtKB-SubCell"/>
</dbReference>
<dbReference type="PROSITE" id="PS50071">
    <property type="entry name" value="HOMEOBOX_2"/>
    <property type="match status" value="1"/>
</dbReference>
<dbReference type="PROSITE" id="PS00027">
    <property type="entry name" value="HOMEOBOX_1"/>
    <property type="match status" value="1"/>
</dbReference>
<dbReference type="InterPro" id="IPR009057">
    <property type="entry name" value="Homeodomain-like_sf"/>
</dbReference>
<dbReference type="AlphaFoldDB" id="A0AAN8X9B6"/>
<keyword evidence="2 5" id="KW-0238">DNA-binding</keyword>
<feature type="region of interest" description="Disordered" evidence="7">
    <location>
        <begin position="1"/>
        <end position="53"/>
    </location>
</feature>
<organism evidence="9 10">
    <name type="scientific">Halocaridina rubra</name>
    <name type="common">Hawaiian red shrimp</name>
    <dbReference type="NCBI Taxonomy" id="373956"/>
    <lineage>
        <taxon>Eukaryota</taxon>
        <taxon>Metazoa</taxon>
        <taxon>Ecdysozoa</taxon>
        <taxon>Arthropoda</taxon>
        <taxon>Crustacea</taxon>
        <taxon>Multicrustacea</taxon>
        <taxon>Malacostraca</taxon>
        <taxon>Eumalacostraca</taxon>
        <taxon>Eucarida</taxon>
        <taxon>Decapoda</taxon>
        <taxon>Pleocyemata</taxon>
        <taxon>Caridea</taxon>
        <taxon>Atyoidea</taxon>
        <taxon>Atyidae</taxon>
        <taxon>Halocaridina</taxon>
    </lineage>
</organism>
<keyword evidence="10" id="KW-1185">Reference proteome</keyword>
<evidence type="ECO:0000256" key="1">
    <source>
        <dbReference type="ARBA" id="ARBA00004123"/>
    </source>
</evidence>
<evidence type="ECO:0000256" key="7">
    <source>
        <dbReference type="SAM" id="MobiDB-lite"/>
    </source>
</evidence>
<name>A0AAN8X9B6_HALRR</name>
<feature type="region of interest" description="Disordered" evidence="7">
    <location>
        <begin position="73"/>
        <end position="142"/>
    </location>
</feature>
<proteinExistence type="predicted"/>
<dbReference type="SUPFAM" id="SSF46689">
    <property type="entry name" value="Homeodomain-like"/>
    <property type="match status" value="1"/>
</dbReference>
<dbReference type="GO" id="GO:0000981">
    <property type="term" value="F:DNA-binding transcription factor activity, RNA polymerase II-specific"/>
    <property type="evidence" value="ECO:0007669"/>
    <property type="project" value="InterPro"/>
</dbReference>
<dbReference type="InterPro" id="IPR051000">
    <property type="entry name" value="Homeobox_DNA-bind_prot"/>
</dbReference>
<dbReference type="PANTHER" id="PTHR24324">
    <property type="entry name" value="HOMEOBOX PROTEIN HHEX"/>
    <property type="match status" value="1"/>
</dbReference>
<evidence type="ECO:0000259" key="8">
    <source>
        <dbReference type="PROSITE" id="PS50071"/>
    </source>
</evidence>
<dbReference type="InterPro" id="IPR017970">
    <property type="entry name" value="Homeobox_CS"/>
</dbReference>
<dbReference type="InterPro" id="IPR001356">
    <property type="entry name" value="HD"/>
</dbReference>
<dbReference type="GO" id="GO:0000978">
    <property type="term" value="F:RNA polymerase II cis-regulatory region sequence-specific DNA binding"/>
    <property type="evidence" value="ECO:0007669"/>
    <property type="project" value="TreeGrafter"/>
</dbReference>
<keyword evidence="3 5" id="KW-0371">Homeobox</keyword>
<dbReference type="PANTHER" id="PTHR24324:SF5">
    <property type="entry name" value="HEMATOPOIETICALLY-EXPRESSED HOMEOBOX PROTEIN HHEX"/>
    <property type="match status" value="1"/>
</dbReference>
<dbReference type="CDD" id="cd00086">
    <property type="entry name" value="homeodomain"/>
    <property type="match status" value="1"/>
</dbReference>
<evidence type="ECO:0000313" key="9">
    <source>
        <dbReference type="EMBL" id="KAK7078962.1"/>
    </source>
</evidence>
<reference evidence="9 10" key="1">
    <citation type="submission" date="2023-11" db="EMBL/GenBank/DDBJ databases">
        <title>Halocaridina rubra genome assembly.</title>
        <authorList>
            <person name="Smith C."/>
        </authorList>
    </citation>
    <scope>NUCLEOTIDE SEQUENCE [LARGE SCALE GENOMIC DNA]</scope>
    <source>
        <strain evidence="9">EP-1</strain>
        <tissue evidence="9">Whole</tissue>
    </source>
</reference>